<dbReference type="EMBL" id="WNKY01000019">
    <property type="protein sequence ID" value="MTV39381.1"/>
    <property type="molecule type" value="Genomic_DNA"/>
</dbReference>
<dbReference type="PANTHER" id="PTHR35586">
    <property type="entry name" value="SLL1691 PROTEIN"/>
    <property type="match status" value="1"/>
</dbReference>
<dbReference type="Pfam" id="PF14261">
    <property type="entry name" value="DUF4351"/>
    <property type="match status" value="1"/>
</dbReference>
<dbReference type="InterPro" id="IPR025587">
    <property type="entry name" value="DUF4351"/>
</dbReference>
<gene>
    <name evidence="2" type="ORF">GM676_17570</name>
</gene>
<organism evidence="2 3">
    <name type="scientific">Duganella radicis</name>
    <dbReference type="NCBI Taxonomy" id="551988"/>
    <lineage>
        <taxon>Bacteria</taxon>
        <taxon>Pseudomonadati</taxon>
        <taxon>Pseudomonadota</taxon>
        <taxon>Betaproteobacteria</taxon>
        <taxon>Burkholderiales</taxon>
        <taxon>Oxalobacteraceae</taxon>
        <taxon>Telluria group</taxon>
        <taxon>Duganella</taxon>
    </lineage>
</organism>
<comment type="caution">
    <text evidence="2">The sequence shown here is derived from an EMBL/GenBank/DDBJ whole genome shotgun (WGS) entry which is preliminary data.</text>
</comment>
<reference evidence="2 3" key="1">
    <citation type="submission" date="2019-11" db="EMBL/GenBank/DDBJ databases">
        <title>Type strains purchased from KCTC, JCM and DSMZ.</title>
        <authorList>
            <person name="Lu H."/>
        </authorList>
    </citation>
    <scope>NUCLEOTIDE SEQUENCE [LARGE SCALE GENOMIC DNA]</scope>
    <source>
        <strain evidence="2 3">KCTC 22382</strain>
    </source>
</reference>
<keyword evidence="3" id="KW-1185">Reference proteome</keyword>
<dbReference type="OrthoDB" id="932587at2"/>
<evidence type="ECO:0000259" key="1">
    <source>
        <dbReference type="Pfam" id="PF14261"/>
    </source>
</evidence>
<name>A0A6L6PL90_9BURK</name>
<proteinExistence type="predicted"/>
<protein>
    <submittedName>
        <fullName evidence="2">DUF4351 domain-containing protein</fullName>
    </submittedName>
</protein>
<dbReference type="PANTHER" id="PTHR35586:SF1">
    <property type="entry name" value="SLL1691 PROTEIN"/>
    <property type="match status" value="1"/>
</dbReference>
<dbReference type="Proteomes" id="UP000475582">
    <property type="component" value="Unassembled WGS sequence"/>
</dbReference>
<sequence>MRLLEFGRGLHWISLVHIEVQAQRDTLLAKRMQDYHARISEAYGLPVVSLALLADEHPRWRPDNFQQQFEGTATTFSFSIAKLLDYVTDTDALEASDNPVAWHTLAHRRSQLAHHDPKELYAAKRHLTALLFRHRWSKKRILVLFNAINWMMTLPEPYERRYWQAVRRLGREHKMKLLNPLEQMFFNDGVKKGLEKGLKKGLEQGLEEGLEQGRKEGAVALLERLLTKRFGPLPQATRKKLARASLAQLEIWSDALAEAQSLRQVFQ</sequence>
<accession>A0A6L6PL90</accession>
<evidence type="ECO:0000313" key="2">
    <source>
        <dbReference type="EMBL" id="MTV39381.1"/>
    </source>
</evidence>
<dbReference type="AlphaFoldDB" id="A0A6L6PL90"/>
<evidence type="ECO:0000313" key="3">
    <source>
        <dbReference type="Proteomes" id="UP000475582"/>
    </source>
</evidence>
<dbReference type="RefSeq" id="WP_155465051.1">
    <property type="nucleotide sequence ID" value="NZ_WNKY01000019.1"/>
</dbReference>
<feature type="domain" description="DUF4351" evidence="1">
    <location>
        <begin position="211"/>
        <end position="262"/>
    </location>
</feature>